<proteinExistence type="predicted"/>
<dbReference type="EMBL" id="JARK01001414">
    <property type="protein sequence ID" value="EYC06114.1"/>
    <property type="molecule type" value="Genomic_DNA"/>
</dbReference>
<dbReference type="Gene3D" id="3.40.50.150">
    <property type="entry name" value="Vaccinia Virus protein VP39"/>
    <property type="match status" value="1"/>
</dbReference>
<evidence type="ECO:0000313" key="1">
    <source>
        <dbReference type="EMBL" id="EYC06114.1"/>
    </source>
</evidence>
<dbReference type="AlphaFoldDB" id="A0A016TSY2"/>
<dbReference type="InterPro" id="IPR029063">
    <property type="entry name" value="SAM-dependent_MTases_sf"/>
</dbReference>
<dbReference type="SUPFAM" id="SSF53335">
    <property type="entry name" value="S-adenosyl-L-methionine-dependent methyltransferases"/>
    <property type="match status" value="1"/>
</dbReference>
<keyword evidence="2" id="KW-1185">Reference proteome</keyword>
<evidence type="ECO:0000313" key="2">
    <source>
        <dbReference type="Proteomes" id="UP000024635"/>
    </source>
</evidence>
<protein>
    <recommendedName>
        <fullName evidence="3">Methyltransferase type 11 domain-containing protein</fullName>
    </recommendedName>
</protein>
<reference evidence="2" key="1">
    <citation type="journal article" date="2015" name="Nat. Genet.">
        <title>The genome and transcriptome of the zoonotic hookworm Ancylostoma ceylanicum identify infection-specific gene families.</title>
        <authorList>
            <person name="Schwarz E.M."/>
            <person name="Hu Y."/>
            <person name="Antoshechkin I."/>
            <person name="Miller M.M."/>
            <person name="Sternberg P.W."/>
            <person name="Aroian R.V."/>
        </authorList>
    </citation>
    <scope>NUCLEOTIDE SEQUENCE</scope>
    <source>
        <strain evidence="2">HY135</strain>
    </source>
</reference>
<dbReference type="Pfam" id="PF03269">
    <property type="entry name" value="DUF268"/>
    <property type="match status" value="1"/>
</dbReference>
<comment type="caution">
    <text evidence="1">The sequence shown here is derived from an EMBL/GenBank/DDBJ whole genome shotgun (WGS) entry which is preliminary data.</text>
</comment>
<gene>
    <name evidence="1" type="primary">Acey_s0078.g1197</name>
    <name evidence="1" type="ORF">Y032_0078g1197</name>
</gene>
<organism evidence="1 2">
    <name type="scientific">Ancylostoma ceylanicum</name>
    <dbReference type="NCBI Taxonomy" id="53326"/>
    <lineage>
        <taxon>Eukaryota</taxon>
        <taxon>Metazoa</taxon>
        <taxon>Ecdysozoa</taxon>
        <taxon>Nematoda</taxon>
        <taxon>Chromadorea</taxon>
        <taxon>Rhabditida</taxon>
        <taxon>Rhabditina</taxon>
        <taxon>Rhabditomorpha</taxon>
        <taxon>Strongyloidea</taxon>
        <taxon>Ancylostomatidae</taxon>
        <taxon>Ancylostomatinae</taxon>
        <taxon>Ancylostoma</taxon>
    </lineage>
</organism>
<dbReference type="Proteomes" id="UP000024635">
    <property type="component" value="Unassembled WGS sequence"/>
</dbReference>
<dbReference type="InterPro" id="IPR004951">
    <property type="entry name" value="DUF268_CAE_spp"/>
</dbReference>
<dbReference type="OrthoDB" id="428346at2759"/>
<accession>A0A016TSY2</accession>
<name>A0A016TSY2_9BILA</name>
<evidence type="ECO:0008006" key="3">
    <source>
        <dbReference type="Google" id="ProtNLM"/>
    </source>
</evidence>
<sequence length="225" mass="26250">MNTLQYEYSNDKASPILLIWDDIDEMMKKPRSAVKRYVDGPAVYYALRDYPLTNLTGFVIGSRQPWVEVQALRSGASEVYTVEYEDVKVAEATRIRYIHPIKFAEQWEVNADRFDFAISFSSIEHSGLGRYGDPIDPIGDMREVQKIMCLLKKGGFFFVGVPRGIDAIKYNLHRVYGRIRLAMIMAGFEWVAMYRGNSPYPQWPRREDFEEVNEHKQDLYVLRKL</sequence>